<name>A0ABR8BFS6_9NOSO</name>
<keyword evidence="4" id="KW-1185">Reference proteome</keyword>
<feature type="chain" id="PRO_5045872589" evidence="2">
    <location>
        <begin position="35"/>
        <end position="407"/>
    </location>
</feature>
<protein>
    <submittedName>
        <fullName evidence="3">PEP-CTERM sorting domain-containing protein</fullName>
    </submittedName>
</protein>
<organism evidence="3 4">
    <name type="scientific">Nostoc parmelioides FACHB-3921</name>
    <dbReference type="NCBI Taxonomy" id="2692909"/>
    <lineage>
        <taxon>Bacteria</taxon>
        <taxon>Bacillati</taxon>
        <taxon>Cyanobacteriota</taxon>
        <taxon>Cyanophyceae</taxon>
        <taxon>Nostocales</taxon>
        <taxon>Nostocaceae</taxon>
        <taxon>Nostoc</taxon>
    </lineage>
</organism>
<dbReference type="RefSeq" id="WP_190567964.1">
    <property type="nucleotide sequence ID" value="NZ_JACJQL010000017.1"/>
</dbReference>
<keyword evidence="1" id="KW-0812">Transmembrane</keyword>
<evidence type="ECO:0000256" key="2">
    <source>
        <dbReference type="SAM" id="SignalP"/>
    </source>
</evidence>
<evidence type="ECO:0000313" key="3">
    <source>
        <dbReference type="EMBL" id="MBD2252374.1"/>
    </source>
</evidence>
<reference evidence="3 4" key="1">
    <citation type="journal article" date="2020" name="ISME J.">
        <title>Comparative genomics reveals insights into cyanobacterial evolution and habitat adaptation.</title>
        <authorList>
            <person name="Chen M.Y."/>
            <person name="Teng W.K."/>
            <person name="Zhao L."/>
            <person name="Hu C.X."/>
            <person name="Zhou Y.K."/>
            <person name="Han B.P."/>
            <person name="Song L.R."/>
            <person name="Shu W.S."/>
        </authorList>
    </citation>
    <scope>NUCLEOTIDE SEQUENCE [LARGE SCALE GENOMIC DNA]</scope>
    <source>
        <strain evidence="3 4">FACHB-3921</strain>
    </source>
</reference>
<comment type="caution">
    <text evidence="3">The sequence shown here is derived from an EMBL/GenBank/DDBJ whole genome shotgun (WGS) entry which is preliminary data.</text>
</comment>
<feature type="signal peptide" evidence="2">
    <location>
        <begin position="1"/>
        <end position="34"/>
    </location>
</feature>
<dbReference type="NCBIfam" id="TIGR02595">
    <property type="entry name" value="PEP_CTERM"/>
    <property type="match status" value="1"/>
</dbReference>
<keyword evidence="1" id="KW-0472">Membrane</keyword>
<sequence>MKLTQKSYRASQLLLVGVSGFALNLCLTSGAAQAQVTRAKAWVWADRPTTTTTYTPALAYQYNSTGATNQATRLGVGQYRINFPGLATTGGTVHVSSYGGNHHCKVVNWGSSGTAQQVRVNCFTPNGAAVDGRFNVLFYKEASPSPNRTAAYLWANQPTTASYTPNTIYQWNSKGATNTVNRLGVGRYRAILPSLNVVGGTVLVTAYGSGSESCKVVGWSSSGSNTSVNVNCFNSSGSPVDTTYNLSYMTDVVVGLEVSLGPHYGGYIWANNATASSYTPLITYRFNNTGGGHSITRTAAGTYTVRFAYLKPSNRTIAQVTAYGTTGEYCTVNSWDSDGGSGTRVYIKCFNNSGSPVDQLFTLTYLTDQRVGTTIVRISEPTAIAGLLLFGMGLLWRRKKRILLNQG</sequence>
<evidence type="ECO:0000313" key="4">
    <source>
        <dbReference type="Proteomes" id="UP000621307"/>
    </source>
</evidence>
<dbReference type="InterPro" id="IPR013424">
    <property type="entry name" value="Ice-binding_C"/>
</dbReference>
<proteinExistence type="predicted"/>
<feature type="transmembrane region" description="Helical" evidence="1">
    <location>
        <begin position="378"/>
        <end position="396"/>
    </location>
</feature>
<gene>
    <name evidence="3" type="ORF">H6G14_13810</name>
</gene>
<dbReference type="Proteomes" id="UP000621307">
    <property type="component" value="Unassembled WGS sequence"/>
</dbReference>
<evidence type="ECO:0000256" key="1">
    <source>
        <dbReference type="SAM" id="Phobius"/>
    </source>
</evidence>
<dbReference type="EMBL" id="JACJQL010000017">
    <property type="protein sequence ID" value="MBD2252374.1"/>
    <property type="molecule type" value="Genomic_DNA"/>
</dbReference>
<accession>A0ABR8BFS6</accession>
<keyword evidence="1" id="KW-1133">Transmembrane helix</keyword>
<keyword evidence="2" id="KW-0732">Signal</keyword>